<dbReference type="InterPro" id="IPR010997">
    <property type="entry name" value="HRDC-like_sf"/>
</dbReference>
<evidence type="ECO:0000256" key="12">
    <source>
        <dbReference type="ARBA" id="ARBA00023172"/>
    </source>
</evidence>
<dbReference type="GO" id="GO:0030894">
    <property type="term" value="C:replisome"/>
    <property type="evidence" value="ECO:0007669"/>
    <property type="project" value="TreeGrafter"/>
</dbReference>
<protein>
    <recommendedName>
        <fullName evidence="16">DNA helicase RecQ</fullName>
        <ecNumber evidence="16">5.6.2.4</ecNumber>
    </recommendedName>
</protein>
<dbReference type="GO" id="GO:0043138">
    <property type="term" value="F:3'-5' DNA helicase activity"/>
    <property type="evidence" value="ECO:0007669"/>
    <property type="project" value="UniProtKB-EC"/>
</dbReference>
<keyword evidence="22" id="KW-1185">Reference proteome</keyword>
<evidence type="ECO:0000256" key="4">
    <source>
        <dbReference type="ARBA" id="ARBA00022723"/>
    </source>
</evidence>
<dbReference type="GO" id="GO:0009432">
    <property type="term" value="P:SOS response"/>
    <property type="evidence" value="ECO:0007669"/>
    <property type="project" value="UniProtKB-UniRule"/>
</dbReference>
<dbReference type="InterPro" id="IPR014001">
    <property type="entry name" value="Helicase_ATP-bd"/>
</dbReference>
<dbReference type="GO" id="GO:0009378">
    <property type="term" value="F:four-way junction helicase activity"/>
    <property type="evidence" value="ECO:0007669"/>
    <property type="project" value="TreeGrafter"/>
</dbReference>
<evidence type="ECO:0000256" key="3">
    <source>
        <dbReference type="ARBA" id="ARBA00005446"/>
    </source>
</evidence>
<dbReference type="OrthoDB" id="9760034at2"/>
<feature type="compositionally biased region" description="Polar residues" evidence="17">
    <location>
        <begin position="1"/>
        <end position="14"/>
    </location>
</feature>
<dbReference type="PANTHER" id="PTHR13710:SF105">
    <property type="entry name" value="ATP-DEPENDENT DNA HELICASE Q1"/>
    <property type="match status" value="1"/>
</dbReference>
<dbReference type="CDD" id="cd18794">
    <property type="entry name" value="SF2_C_RecQ"/>
    <property type="match status" value="1"/>
</dbReference>
<feature type="domain" description="Helicase C-terminal" evidence="20">
    <location>
        <begin position="250"/>
        <end position="405"/>
    </location>
</feature>
<comment type="catalytic activity">
    <reaction evidence="15">
        <text>Couples ATP hydrolysis with the unwinding of duplex DNA by translocating in the 3'-5' direction.</text>
        <dbReference type="EC" id="5.6.2.4"/>
    </reaction>
</comment>
<dbReference type="PROSITE" id="PS50967">
    <property type="entry name" value="HRDC"/>
    <property type="match status" value="1"/>
</dbReference>
<dbReference type="GO" id="GO:0046872">
    <property type="term" value="F:metal ion binding"/>
    <property type="evidence" value="ECO:0007669"/>
    <property type="project" value="UniProtKB-KW"/>
</dbReference>
<dbReference type="Pfam" id="PF00270">
    <property type="entry name" value="DEAD"/>
    <property type="match status" value="1"/>
</dbReference>
<dbReference type="InterPro" id="IPR036388">
    <property type="entry name" value="WH-like_DNA-bd_sf"/>
</dbReference>
<keyword evidence="4" id="KW-0479">Metal-binding</keyword>
<dbReference type="GO" id="GO:0006260">
    <property type="term" value="P:DNA replication"/>
    <property type="evidence" value="ECO:0007669"/>
    <property type="project" value="InterPro"/>
</dbReference>
<dbReference type="Gene3D" id="3.40.50.300">
    <property type="entry name" value="P-loop containing nucleotide triphosphate hydrolases"/>
    <property type="match status" value="2"/>
</dbReference>
<name>A0A261ESB3_9BIFI</name>
<dbReference type="AlphaFoldDB" id="A0A261ESB3"/>
<evidence type="ECO:0000256" key="15">
    <source>
        <dbReference type="ARBA" id="ARBA00034617"/>
    </source>
</evidence>
<evidence type="ECO:0000256" key="13">
    <source>
        <dbReference type="ARBA" id="ARBA00023204"/>
    </source>
</evidence>
<dbReference type="Gene3D" id="1.10.10.10">
    <property type="entry name" value="Winged helix-like DNA-binding domain superfamily/Winged helix DNA-binding domain"/>
    <property type="match status" value="1"/>
</dbReference>
<dbReference type="InterPro" id="IPR011545">
    <property type="entry name" value="DEAD/DEAH_box_helicase_dom"/>
</dbReference>
<evidence type="ECO:0000256" key="16">
    <source>
        <dbReference type="NCBIfam" id="TIGR01389"/>
    </source>
</evidence>
<keyword evidence="12" id="KW-0233">DNA recombination</keyword>
<dbReference type="Pfam" id="PF09382">
    <property type="entry name" value="RQC"/>
    <property type="match status" value="1"/>
</dbReference>
<dbReference type="Pfam" id="PF00271">
    <property type="entry name" value="Helicase_C"/>
    <property type="match status" value="1"/>
</dbReference>
<dbReference type="GO" id="GO:0006281">
    <property type="term" value="P:DNA repair"/>
    <property type="evidence" value="ECO:0007669"/>
    <property type="project" value="UniProtKB-KW"/>
</dbReference>
<keyword evidence="10" id="KW-0067">ATP-binding</keyword>
<dbReference type="GO" id="GO:0003677">
    <property type="term" value="F:DNA binding"/>
    <property type="evidence" value="ECO:0007669"/>
    <property type="project" value="UniProtKB-KW"/>
</dbReference>
<evidence type="ECO:0000256" key="17">
    <source>
        <dbReference type="SAM" id="MobiDB-lite"/>
    </source>
</evidence>
<evidence type="ECO:0000256" key="9">
    <source>
        <dbReference type="ARBA" id="ARBA00022833"/>
    </source>
</evidence>
<evidence type="ECO:0000313" key="21">
    <source>
        <dbReference type="EMBL" id="OZG49760.1"/>
    </source>
</evidence>
<evidence type="ECO:0000256" key="6">
    <source>
        <dbReference type="ARBA" id="ARBA00022763"/>
    </source>
</evidence>
<evidence type="ECO:0000256" key="14">
    <source>
        <dbReference type="ARBA" id="ARBA00023235"/>
    </source>
</evidence>
<dbReference type="EMBL" id="MWWR01000018">
    <property type="protein sequence ID" value="OZG49760.1"/>
    <property type="molecule type" value="Genomic_DNA"/>
</dbReference>
<dbReference type="SMART" id="SM00956">
    <property type="entry name" value="RQC"/>
    <property type="match status" value="1"/>
</dbReference>
<feature type="region of interest" description="Disordered" evidence="17">
    <location>
        <begin position="1"/>
        <end position="25"/>
    </location>
</feature>
<evidence type="ECO:0000256" key="7">
    <source>
        <dbReference type="ARBA" id="ARBA00022801"/>
    </source>
</evidence>
<dbReference type="GO" id="GO:0043590">
    <property type="term" value="C:bacterial nucleoid"/>
    <property type="evidence" value="ECO:0007669"/>
    <property type="project" value="TreeGrafter"/>
</dbReference>
<accession>A0A261ESB3</accession>
<evidence type="ECO:0000259" key="19">
    <source>
        <dbReference type="PROSITE" id="PS51192"/>
    </source>
</evidence>
<keyword evidence="6" id="KW-0227">DNA damage</keyword>
<proteinExistence type="inferred from homology"/>
<dbReference type="InterPro" id="IPR004589">
    <property type="entry name" value="DNA_helicase_ATP-dep_RecQ"/>
</dbReference>
<keyword evidence="5" id="KW-0547">Nucleotide-binding</keyword>
<dbReference type="Pfam" id="PF00570">
    <property type="entry name" value="HRDC"/>
    <property type="match status" value="1"/>
</dbReference>
<keyword evidence="14" id="KW-0413">Isomerase</keyword>
<evidence type="ECO:0000259" key="18">
    <source>
        <dbReference type="PROSITE" id="PS50967"/>
    </source>
</evidence>
<evidence type="ECO:0000259" key="20">
    <source>
        <dbReference type="PROSITE" id="PS51194"/>
    </source>
</evidence>
<dbReference type="InterPro" id="IPR001650">
    <property type="entry name" value="Helicase_C-like"/>
</dbReference>
<dbReference type="InterPro" id="IPR002121">
    <property type="entry name" value="HRDC_dom"/>
</dbReference>
<dbReference type="NCBIfam" id="TIGR01389">
    <property type="entry name" value="recQ"/>
    <property type="match status" value="1"/>
</dbReference>
<evidence type="ECO:0000256" key="2">
    <source>
        <dbReference type="ARBA" id="ARBA00001947"/>
    </source>
</evidence>
<dbReference type="InterPro" id="IPR018982">
    <property type="entry name" value="RQC_domain"/>
</dbReference>
<dbReference type="RefSeq" id="WP_094661366.1">
    <property type="nucleotide sequence ID" value="NZ_MWWR01000018.1"/>
</dbReference>
<evidence type="ECO:0000256" key="1">
    <source>
        <dbReference type="ARBA" id="ARBA00001946"/>
    </source>
</evidence>
<evidence type="ECO:0000256" key="8">
    <source>
        <dbReference type="ARBA" id="ARBA00022806"/>
    </source>
</evidence>
<dbReference type="SMART" id="SM00487">
    <property type="entry name" value="DEXDc"/>
    <property type="match status" value="1"/>
</dbReference>
<dbReference type="SMART" id="SM00341">
    <property type="entry name" value="HRDC"/>
    <property type="match status" value="1"/>
</dbReference>
<comment type="caution">
    <text evidence="21">The sequence shown here is derived from an EMBL/GenBank/DDBJ whole genome shotgun (WGS) entry which is preliminary data.</text>
</comment>
<comment type="cofactor">
    <cofactor evidence="1">
        <name>Mg(2+)</name>
        <dbReference type="ChEBI" id="CHEBI:18420"/>
    </cofactor>
</comment>
<reference evidence="21 22" key="1">
    <citation type="journal article" date="2017" name="BMC Genomics">
        <title>Comparative genomic and phylogenomic analyses of the Bifidobacteriaceae family.</title>
        <authorList>
            <person name="Lugli G.A."/>
            <person name="Milani C."/>
            <person name="Turroni F."/>
            <person name="Duranti S."/>
            <person name="Mancabelli L."/>
            <person name="Mangifesta M."/>
            <person name="Ferrario C."/>
            <person name="Modesto M."/>
            <person name="Mattarelli P."/>
            <person name="Jiri K."/>
            <person name="van Sinderen D."/>
            <person name="Ventura M."/>
        </authorList>
    </citation>
    <scope>NUCLEOTIDE SEQUENCE [LARGE SCALE GENOMIC DNA]</scope>
    <source>
        <strain evidence="21 22">DSM 24742</strain>
    </source>
</reference>
<dbReference type="SMART" id="SM00490">
    <property type="entry name" value="HELICc"/>
    <property type="match status" value="1"/>
</dbReference>
<dbReference type="SUPFAM" id="SSF47819">
    <property type="entry name" value="HRDC-like"/>
    <property type="match status" value="1"/>
</dbReference>
<dbReference type="PROSITE" id="PS51194">
    <property type="entry name" value="HELICASE_CTER"/>
    <property type="match status" value="1"/>
</dbReference>
<dbReference type="PROSITE" id="PS51192">
    <property type="entry name" value="HELICASE_ATP_BIND_1"/>
    <property type="match status" value="1"/>
</dbReference>
<dbReference type="NCBIfam" id="TIGR00614">
    <property type="entry name" value="recQ_fam"/>
    <property type="match status" value="1"/>
</dbReference>
<dbReference type="GO" id="GO:0005524">
    <property type="term" value="F:ATP binding"/>
    <property type="evidence" value="ECO:0007669"/>
    <property type="project" value="UniProtKB-KW"/>
</dbReference>
<dbReference type="GO" id="GO:0005737">
    <property type="term" value="C:cytoplasm"/>
    <property type="evidence" value="ECO:0007669"/>
    <property type="project" value="TreeGrafter"/>
</dbReference>
<dbReference type="SUPFAM" id="SSF52540">
    <property type="entry name" value="P-loop containing nucleoside triphosphate hydrolases"/>
    <property type="match status" value="1"/>
</dbReference>
<dbReference type="FunFam" id="1.10.150.80:FF:000002">
    <property type="entry name" value="ATP-dependent DNA helicase RecQ"/>
    <property type="match status" value="1"/>
</dbReference>
<dbReference type="InterPro" id="IPR006293">
    <property type="entry name" value="DNA_helicase_ATP-dep_RecQ_bac"/>
</dbReference>
<organism evidence="21 22">
    <name type="scientific">Pseudoscardovia radai</name>
    <dbReference type="NCBI Taxonomy" id="987066"/>
    <lineage>
        <taxon>Bacteria</taxon>
        <taxon>Bacillati</taxon>
        <taxon>Actinomycetota</taxon>
        <taxon>Actinomycetes</taxon>
        <taxon>Bifidobacteriales</taxon>
        <taxon>Bifidobacteriaceae</taxon>
        <taxon>Pseudoscardovia</taxon>
    </lineage>
</organism>
<dbReference type="SUPFAM" id="SSF46785">
    <property type="entry name" value="Winged helix' DNA-binding domain"/>
    <property type="match status" value="1"/>
</dbReference>
<evidence type="ECO:0000313" key="22">
    <source>
        <dbReference type="Proteomes" id="UP000216725"/>
    </source>
</evidence>
<dbReference type="EC" id="5.6.2.4" evidence="16"/>
<dbReference type="Proteomes" id="UP000216725">
    <property type="component" value="Unassembled WGS sequence"/>
</dbReference>
<feature type="domain" description="HRDC" evidence="18">
    <location>
        <begin position="585"/>
        <end position="663"/>
    </location>
</feature>
<comment type="similarity">
    <text evidence="3">Belongs to the helicase family. RecQ subfamily.</text>
</comment>
<dbReference type="GO" id="GO:0016787">
    <property type="term" value="F:hydrolase activity"/>
    <property type="evidence" value="ECO:0007669"/>
    <property type="project" value="UniProtKB-KW"/>
</dbReference>
<feature type="domain" description="Helicase ATP-binding" evidence="19">
    <location>
        <begin position="51"/>
        <end position="228"/>
    </location>
</feature>
<dbReference type="FunFam" id="3.40.50.300:FF:001389">
    <property type="entry name" value="ATP-dependent DNA helicase RecQ"/>
    <property type="match status" value="1"/>
</dbReference>
<evidence type="ECO:0000256" key="5">
    <source>
        <dbReference type="ARBA" id="ARBA00022741"/>
    </source>
</evidence>
<dbReference type="InterPro" id="IPR044876">
    <property type="entry name" value="HRDC_dom_sf"/>
</dbReference>
<keyword evidence="11" id="KW-0238">DNA-binding</keyword>
<dbReference type="InterPro" id="IPR032284">
    <property type="entry name" value="RecQ_Zn-bd"/>
</dbReference>
<sequence>MDGQTTPQAGNARQTAAPPRESRVGGIDKARRVLKRVYGYDSFRSGQEDVISSILGRHDTVAIMPTGAGKSLCYQIPALMLAGVMGGPGIGMSIVISPLKSLMRDQVSALQAVGVSASYLNSSLAPEDEARVMADIAHHRVTLLYCAPERLVRRDFRELIAATPVALVAVDEAHCVSQWGHDFRPEYRQIRDFLETCTPRAVVAAFTATATEHVREDIVSALGLRDPAQFKTSFDRPNLWFGTKKLPRRAKDDWIVSFARDHADQSGIVYCASRRETEELADALAQAGINAAAYHAGLPDERRSAVQDAFIDDDIRVIVATNAFGMGIDKPDVRYVLHHNMPSSIEEYYQEAGRAGRDGDPGRCMLLWNDGDVSFRTRQIDNTDREGDMPDADRQMLRTSRHDLLNAMIGYCGTTGCLRASLLGYFGETAPRECGNCSNCDGEFESVDVTREAVQVMRCVQDLGQRVGKGTVASVLHGAQSEAVAKRGYDRAPSYGALRSSSLPFVKDVIAQMVADGYLAVHMSNGAYPVLVFGPRADDAARGDFHYEIKREAAHTGSGGSGRGSGSGWRDGGMYGASSRVETAKLSDPELFDRLRELRSAIAKESGKPPYMVFNDRSLREMAELKPTDADAFLAINGVGERKLEAYGERFMEAIRGYMADKG</sequence>
<keyword evidence="9" id="KW-0862">Zinc</keyword>
<keyword evidence="8 21" id="KW-0347">Helicase</keyword>
<dbReference type="PANTHER" id="PTHR13710">
    <property type="entry name" value="DNA HELICASE RECQ FAMILY MEMBER"/>
    <property type="match status" value="1"/>
</dbReference>
<dbReference type="Pfam" id="PF16124">
    <property type="entry name" value="RecQ_Zn_bind"/>
    <property type="match status" value="1"/>
</dbReference>
<keyword evidence="13" id="KW-0234">DNA repair</keyword>
<evidence type="ECO:0000256" key="10">
    <source>
        <dbReference type="ARBA" id="ARBA00022840"/>
    </source>
</evidence>
<dbReference type="FunFam" id="3.40.50.300:FF:001456">
    <property type="entry name" value="ATP-dependent DNA helicase"/>
    <property type="match status" value="1"/>
</dbReference>
<keyword evidence="7" id="KW-0378">Hydrolase</keyword>
<dbReference type="InterPro" id="IPR027417">
    <property type="entry name" value="P-loop_NTPase"/>
</dbReference>
<dbReference type="GO" id="GO:0006310">
    <property type="term" value="P:DNA recombination"/>
    <property type="evidence" value="ECO:0007669"/>
    <property type="project" value="UniProtKB-UniRule"/>
</dbReference>
<gene>
    <name evidence="21" type="ORF">PSRA_1565</name>
</gene>
<dbReference type="InterPro" id="IPR036390">
    <property type="entry name" value="WH_DNA-bd_sf"/>
</dbReference>
<evidence type="ECO:0000256" key="11">
    <source>
        <dbReference type="ARBA" id="ARBA00023125"/>
    </source>
</evidence>
<dbReference type="CDD" id="cd17920">
    <property type="entry name" value="DEXHc_RecQ"/>
    <property type="match status" value="1"/>
</dbReference>
<comment type="cofactor">
    <cofactor evidence="2">
        <name>Zn(2+)</name>
        <dbReference type="ChEBI" id="CHEBI:29105"/>
    </cofactor>
</comment>
<dbReference type="Gene3D" id="1.10.150.80">
    <property type="entry name" value="HRDC domain"/>
    <property type="match status" value="1"/>
</dbReference>